<dbReference type="InterPro" id="IPR011059">
    <property type="entry name" value="Metal-dep_hydrolase_composite"/>
</dbReference>
<protein>
    <submittedName>
        <fullName evidence="3">N-acyl-D-aspartate/D-glutamate deacylase</fullName>
    </submittedName>
</protein>
<dbReference type="CDD" id="cd01297">
    <property type="entry name" value="D-aminoacylase"/>
    <property type="match status" value="1"/>
</dbReference>
<evidence type="ECO:0000313" key="4">
    <source>
        <dbReference type="Proteomes" id="UP000198281"/>
    </source>
</evidence>
<dbReference type="EMBL" id="FZOS01000011">
    <property type="protein sequence ID" value="SNS65774.1"/>
    <property type="molecule type" value="Genomic_DNA"/>
</dbReference>
<dbReference type="Gene3D" id="3.20.20.140">
    <property type="entry name" value="Metal-dependent hydrolases"/>
    <property type="match status" value="2"/>
</dbReference>
<evidence type="ECO:0000259" key="2">
    <source>
        <dbReference type="Pfam" id="PF07969"/>
    </source>
</evidence>
<evidence type="ECO:0000256" key="1">
    <source>
        <dbReference type="SAM" id="MobiDB-lite"/>
    </source>
</evidence>
<dbReference type="InterPro" id="IPR050378">
    <property type="entry name" value="Metallo-dep_Hydrolases_sf"/>
</dbReference>
<dbReference type="SUPFAM" id="SSF51556">
    <property type="entry name" value="Metallo-dependent hydrolases"/>
    <property type="match status" value="1"/>
</dbReference>
<evidence type="ECO:0000313" key="3">
    <source>
        <dbReference type="EMBL" id="SNS65774.1"/>
    </source>
</evidence>
<accession>A0A239GCJ9</accession>
<dbReference type="AlphaFoldDB" id="A0A239GCJ9"/>
<dbReference type="RefSeq" id="WP_089219832.1">
    <property type="nucleotide sequence ID" value="NZ_FZOS01000011.1"/>
</dbReference>
<organism evidence="3 4">
    <name type="scientific">Edaphosphingomonas laterariae</name>
    <dbReference type="NCBI Taxonomy" id="861865"/>
    <lineage>
        <taxon>Bacteria</taxon>
        <taxon>Pseudomonadati</taxon>
        <taxon>Pseudomonadota</taxon>
        <taxon>Alphaproteobacteria</taxon>
        <taxon>Sphingomonadales</taxon>
        <taxon>Rhizorhabdaceae</taxon>
        <taxon>Edaphosphingomonas</taxon>
    </lineage>
</organism>
<dbReference type="Proteomes" id="UP000198281">
    <property type="component" value="Unassembled WGS sequence"/>
</dbReference>
<dbReference type="GO" id="GO:0016812">
    <property type="term" value="F:hydrolase activity, acting on carbon-nitrogen (but not peptide) bonds, in cyclic amides"/>
    <property type="evidence" value="ECO:0007669"/>
    <property type="project" value="TreeGrafter"/>
</dbReference>
<dbReference type="OrthoDB" id="9766983at2"/>
<proteinExistence type="predicted"/>
<feature type="domain" description="Amidohydrolase 3" evidence="2">
    <location>
        <begin position="45"/>
        <end position="550"/>
    </location>
</feature>
<dbReference type="GO" id="GO:0005829">
    <property type="term" value="C:cytosol"/>
    <property type="evidence" value="ECO:0007669"/>
    <property type="project" value="TreeGrafter"/>
</dbReference>
<reference evidence="4" key="1">
    <citation type="submission" date="2017-06" db="EMBL/GenBank/DDBJ databases">
        <authorList>
            <person name="Varghese N."/>
            <person name="Submissions S."/>
        </authorList>
    </citation>
    <scope>NUCLEOTIDE SEQUENCE [LARGE SCALE GENOMIC DNA]</scope>
    <source>
        <strain evidence="4">LNB2</strain>
    </source>
</reference>
<keyword evidence="4" id="KW-1185">Reference proteome</keyword>
<name>A0A239GCJ9_9SPHN</name>
<sequence>MAEFDLVLRGGLIADGSGGDPQVGDVAIRGDRIVAVGAVAGQGAREIDVAGRVVAPGFVDIHTHYDGQAIWSDRLNPSSQHGVTTVVVGNCGVGFAPCRPGDHDLLINVMEGVEDIPGVVMAEGLDWHWESFPQYLDALEARPRDIDIAAYLPHSPLRVYAMGDRGAAREAANDDDLARMRTIAKQAIEAGALGFATSRTFIHRTAAGQQIPSFDASQAELEAVAMGLADAGDGIIQAVLDVPMRSWDDEIAMLRAVIRKTGRPATFTLAAPNSGPRLWEPVLAMLDDARAEGQQLSAQVFPRPIGMIAGLELSTNPFSLCPTFQAIAQLPLAEKVARMRDPDFRAKLVREAPADGHPLTQMGRAWDWMFLLTDEPDYEPALDKSVSAIAKARGVTPEEVAYDLLLEDDGHAMLLIALGNFFEGRLDAVQAMLDHPNVVVGLGDGGAHYGVICDASFPTFTLQHWVRDRTGSRMPLGQAVKMLAHDPARTVGLHDRGLIAPGYKADINVIDLDRLRLCKPEVRYDLPAGGRRLDQRAEGYDFTIVSGAIIAERDTPTSARPGRLVRGTQSAPVLEAAE</sequence>
<dbReference type="PANTHER" id="PTHR11647">
    <property type="entry name" value="HYDRANTOINASE/DIHYDROPYRIMIDINASE FAMILY MEMBER"/>
    <property type="match status" value="1"/>
</dbReference>
<dbReference type="SUPFAM" id="SSF51338">
    <property type="entry name" value="Composite domain of metallo-dependent hydrolases"/>
    <property type="match status" value="1"/>
</dbReference>
<dbReference type="Pfam" id="PF07969">
    <property type="entry name" value="Amidohydro_3"/>
    <property type="match status" value="1"/>
</dbReference>
<dbReference type="InterPro" id="IPR032466">
    <property type="entry name" value="Metal_Hydrolase"/>
</dbReference>
<dbReference type="PANTHER" id="PTHR11647:SF1">
    <property type="entry name" value="COLLAPSIN RESPONSE MEDIATOR PROTEIN"/>
    <property type="match status" value="1"/>
</dbReference>
<dbReference type="InterPro" id="IPR013108">
    <property type="entry name" value="Amidohydro_3"/>
</dbReference>
<gene>
    <name evidence="3" type="ORF">SAMN06295912_11194</name>
</gene>
<feature type="region of interest" description="Disordered" evidence="1">
    <location>
        <begin position="558"/>
        <end position="578"/>
    </location>
</feature>
<dbReference type="Gene3D" id="2.30.40.10">
    <property type="entry name" value="Urease, subunit C, domain 1"/>
    <property type="match status" value="1"/>
</dbReference>